<feature type="region of interest" description="Disordered" evidence="1">
    <location>
        <begin position="1"/>
        <end position="20"/>
    </location>
</feature>
<reference evidence="2" key="1">
    <citation type="submission" date="2020-02" db="EMBL/GenBank/DDBJ databases">
        <authorList>
            <person name="Meier V. D."/>
        </authorList>
    </citation>
    <scope>NUCLEOTIDE SEQUENCE</scope>
    <source>
        <strain evidence="2">AVDCRST_MAG93</strain>
    </source>
</reference>
<gene>
    <name evidence="2" type="ORF">AVDCRST_MAG93-3415</name>
</gene>
<evidence type="ECO:0000313" key="2">
    <source>
        <dbReference type="EMBL" id="CAA9284258.1"/>
    </source>
</evidence>
<name>A0A6J4JQC1_9CHLR</name>
<protein>
    <recommendedName>
        <fullName evidence="3">GGDEF domain-containing protein</fullName>
    </recommendedName>
</protein>
<sequence length="66" mass="6944">MVPQFGPNVPPRVPQPEVSSTASFGVAETGLGVADADSLMRVADRALYAAKGQGRIKSTPCPRAYR</sequence>
<accession>A0A6J4JQC1</accession>
<dbReference type="EMBL" id="CADCTR010001164">
    <property type="protein sequence ID" value="CAA9284258.1"/>
    <property type="molecule type" value="Genomic_DNA"/>
</dbReference>
<dbReference type="InterPro" id="IPR029787">
    <property type="entry name" value="Nucleotide_cyclase"/>
</dbReference>
<evidence type="ECO:0000256" key="1">
    <source>
        <dbReference type="SAM" id="MobiDB-lite"/>
    </source>
</evidence>
<organism evidence="2">
    <name type="scientific">uncultured Chloroflexia bacterium</name>
    <dbReference type="NCBI Taxonomy" id="1672391"/>
    <lineage>
        <taxon>Bacteria</taxon>
        <taxon>Bacillati</taxon>
        <taxon>Chloroflexota</taxon>
        <taxon>Chloroflexia</taxon>
        <taxon>environmental samples</taxon>
    </lineage>
</organism>
<dbReference type="Gene3D" id="3.30.70.270">
    <property type="match status" value="1"/>
</dbReference>
<proteinExistence type="predicted"/>
<dbReference type="InterPro" id="IPR043128">
    <property type="entry name" value="Rev_trsase/Diguanyl_cyclase"/>
</dbReference>
<dbReference type="AlphaFoldDB" id="A0A6J4JQC1"/>
<dbReference type="SUPFAM" id="SSF55073">
    <property type="entry name" value="Nucleotide cyclase"/>
    <property type="match status" value="1"/>
</dbReference>
<evidence type="ECO:0008006" key="3">
    <source>
        <dbReference type="Google" id="ProtNLM"/>
    </source>
</evidence>